<evidence type="ECO:0000313" key="1">
    <source>
        <dbReference type="EMBL" id="MBC5660962.1"/>
    </source>
</evidence>
<proteinExistence type="predicted"/>
<protein>
    <submittedName>
        <fullName evidence="1">Stage III sporulation protein AB</fullName>
    </submittedName>
</protein>
<dbReference type="PIRSF" id="PIRSF021435">
    <property type="entry name" value="SpoIIIAB"/>
    <property type="match status" value="1"/>
</dbReference>
<dbReference type="EMBL" id="JACOOR010000009">
    <property type="protein sequence ID" value="MBC5660962.1"/>
    <property type="molecule type" value="Genomic_DNA"/>
</dbReference>
<dbReference type="RefSeq" id="WP_186873901.1">
    <property type="nucleotide sequence ID" value="NZ_JACOOR010000009.1"/>
</dbReference>
<dbReference type="Pfam" id="PF09548">
    <property type="entry name" value="Spore_III_AB"/>
    <property type="match status" value="1"/>
</dbReference>
<sequence length="172" mass="19090">MLKTAGAFLILLASTGIGVSFSMDLKKRCEELRILKRLAAMLRGEIRYAKTPLPEAFVRIAQRLSEPFQGFLEEVAGELEQADGTGLGEIWNRKICQCLGQTRLTGADRERLKTLGEVLGYLDREMQLAAIDLYLEQLDCGIAEALEDRGSKERLYRSLGVAGGIFLVILLI</sequence>
<reference evidence="1" key="1">
    <citation type="submission" date="2020-08" db="EMBL/GenBank/DDBJ databases">
        <title>Genome public.</title>
        <authorList>
            <person name="Liu C."/>
            <person name="Sun Q."/>
        </authorList>
    </citation>
    <scope>NUCLEOTIDE SEQUENCE</scope>
    <source>
        <strain evidence="1">NSJ-68</strain>
    </source>
</reference>
<evidence type="ECO:0000313" key="2">
    <source>
        <dbReference type="Proteomes" id="UP000649345"/>
    </source>
</evidence>
<name>A0A923LF82_9FIRM</name>
<organism evidence="1 2">
    <name type="scientific">Anaerosacchariphilus hominis</name>
    <dbReference type="NCBI Taxonomy" id="2763017"/>
    <lineage>
        <taxon>Bacteria</taxon>
        <taxon>Bacillati</taxon>
        <taxon>Bacillota</taxon>
        <taxon>Clostridia</taxon>
        <taxon>Lachnospirales</taxon>
        <taxon>Lachnospiraceae</taxon>
        <taxon>Anaerosacchariphilus</taxon>
    </lineage>
</organism>
<comment type="caution">
    <text evidence="1">The sequence shown here is derived from an EMBL/GenBank/DDBJ whole genome shotgun (WGS) entry which is preliminary data.</text>
</comment>
<dbReference type="InterPro" id="IPR014198">
    <property type="entry name" value="Spore_III_AB"/>
</dbReference>
<gene>
    <name evidence="1" type="ORF">H8S44_14460</name>
</gene>
<dbReference type="AlphaFoldDB" id="A0A923LF82"/>
<accession>A0A923LF82</accession>
<keyword evidence="2" id="KW-1185">Reference proteome</keyword>
<dbReference type="Proteomes" id="UP000649345">
    <property type="component" value="Unassembled WGS sequence"/>
</dbReference>